<dbReference type="Gene3D" id="3.40.50.300">
    <property type="entry name" value="P-loop containing nucleotide triphosphate hydrolases"/>
    <property type="match status" value="1"/>
</dbReference>
<dbReference type="InterPro" id="IPR027417">
    <property type="entry name" value="P-loop_NTPase"/>
</dbReference>
<name>A0A1I4IMZ6_9ACTN</name>
<keyword evidence="4" id="KW-1185">Reference proteome</keyword>
<evidence type="ECO:0000259" key="2">
    <source>
        <dbReference type="SMART" id="SM00382"/>
    </source>
</evidence>
<dbReference type="InterPro" id="IPR003593">
    <property type="entry name" value="AAA+_ATPase"/>
</dbReference>
<dbReference type="SMART" id="SM00382">
    <property type="entry name" value="AAA"/>
    <property type="match status" value="1"/>
</dbReference>
<dbReference type="RefSeq" id="WP_091327862.1">
    <property type="nucleotide sequence ID" value="NZ_FOSW01000013.1"/>
</dbReference>
<gene>
    <name evidence="3" type="ORF">SAMN04488085_11358</name>
</gene>
<evidence type="ECO:0000313" key="4">
    <source>
        <dbReference type="Proteomes" id="UP000199152"/>
    </source>
</evidence>
<protein>
    <submittedName>
        <fullName evidence="3">AAA domain-containing protein</fullName>
    </submittedName>
</protein>
<dbReference type="AlphaFoldDB" id="A0A1I4IMZ6"/>
<dbReference type="OrthoDB" id="3523587at2"/>
<dbReference type="STRING" id="504800.SAMN04488085_11358"/>
<dbReference type="InParanoid" id="A0A1I4IMZ6"/>
<dbReference type="Pfam" id="PF13671">
    <property type="entry name" value="AAA_33"/>
    <property type="match status" value="1"/>
</dbReference>
<dbReference type="Proteomes" id="UP000199152">
    <property type="component" value="Unassembled WGS sequence"/>
</dbReference>
<dbReference type="EMBL" id="FOSW01000013">
    <property type="protein sequence ID" value="SFL55710.1"/>
    <property type="molecule type" value="Genomic_DNA"/>
</dbReference>
<reference evidence="3 4" key="1">
    <citation type="submission" date="2016-10" db="EMBL/GenBank/DDBJ databases">
        <authorList>
            <person name="de Groot N.N."/>
        </authorList>
    </citation>
    <scope>NUCLEOTIDE SEQUENCE [LARGE SCALE GENOMIC DNA]</scope>
    <source>
        <strain evidence="3 4">DSM 45317</strain>
    </source>
</reference>
<feature type="region of interest" description="Disordered" evidence="1">
    <location>
        <begin position="1"/>
        <end position="22"/>
    </location>
</feature>
<evidence type="ECO:0000313" key="3">
    <source>
        <dbReference type="EMBL" id="SFL55710.1"/>
    </source>
</evidence>
<dbReference type="SUPFAM" id="SSF52540">
    <property type="entry name" value="P-loop containing nucleoside triphosphate hydrolases"/>
    <property type="match status" value="1"/>
</dbReference>
<feature type="region of interest" description="Disordered" evidence="1">
    <location>
        <begin position="197"/>
        <end position="222"/>
    </location>
</feature>
<evidence type="ECO:0000256" key="1">
    <source>
        <dbReference type="SAM" id="MobiDB-lite"/>
    </source>
</evidence>
<accession>A0A1I4IMZ6</accession>
<sequence length="222" mass="23616">MQTDASGTRRNRPAPSRDHGTRSLVLIGGLPGAGKTMLLSALLGSSPPGVVTVDSEQVAARLRAAGIGLPYRLLRPLVHLWHRLRVGRAIRGPTPVVVVTDPMTSPHRRTALLRAAARAGRAVRLVLVEATPEEAFGGQLTRGRALTSRAMRRHTRRWADLLAAARSADGVPGIPDTVVVRRAEAGRLGLRDLLGQGAEGLGRGAPAERLTAAGRDPTRRPR</sequence>
<feature type="domain" description="AAA+ ATPase" evidence="2">
    <location>
        <begin position="21"/>
        <end position="194"/>
    </location>
</feature>
<proteinExistence type="predicted"/>
<organism evidence="3 4">
    <name type="scientific">Geodermatophilus ruber</name>
    <dbReference type="NCBI Taxonomy" id="504800"/>
    <lineage>
        <taxon>Bacteria</taxon>
        <taxon>Bacillati</taxon>
        <taxon>Actinomycetota</taxon>
        <taxon>Actinomycetes</taxon>
        <taxon>Geodermatophilales</taxon>
        <taxon>Geodermatophilaceae</taxon>
        <taxon>Geodermatophilus</taxon>
    </lineage>
</organism>